<dbReference type="Proteomes" id="UP001497680">
    <property type="component" value="Unassembled WGS sequence"/>
</dbReference>
<organism evidence="1 2">
    <name type="scientific">Hypoxylon rubiginosum</name>
    <dbReference type="NCBI Taxonomy" id="110542"/>
    <lineage>
        <taxon>Eukaryota</taxon>
        <taxon>Fungi</taxon>
        <taxon>Dikarya</taxon>
        <taxon>Ascomycota</taxon>
        <taxon>Pezizomycotina</taxon>
        <taxon>Sordariomycetes</taxon>
        <taxon>Xylariomycetidae</taxon>
        <taxon>Xylariales</taxon>
        <taxon>Hypoxylaceae</taxon>
        <taxon>Hypoxylon</taxon>
    </lineage>
</organism>
<reference evidence="1 2" key="1">
    <citation type="journal article" date="2022" name="New Phytol.">
        <title>Ecological generalism drives hyperdiversity of secondary metabolite gene clusters in xylarialean endophytes.</title>
        <authorList>
            <person name="Franco M.E.E."/>
            <person name="Wisecaver J.H."/>
            <person name="Arnold A.E."/>
            <person name="Ju Y.M."/>
            <person name="Slot J.C."/>
            <person name="Ahrendt S."/>
            <person name="Moore L.P."/>
            <person name="Eastman K.E."/>
            <person name="Scott K."/>
            <person name="Konkel Z."/>
            <person name="Mondo S.J."/>
            <person name="Kuo A."/>
            <person name="Hayes R.D."/>
            <person name="Haridas S."/>
            <person name="Andreopoulos B."/>
            <person name="Riley R."/>
            <person name="LaButti K."/>
            <person name="Pangilinan J."/>
            <person name="Lipzen A."/>
            <person name="Amirebrahimi M."/>
            <person name="Yan J."/>
            <person name="Adam C."/>
            <person name="Keymanesh K."/>
            <person name="Ng V."/>
            <person name="Louie K."/>
            <person name="Northen T."/>
            <person name="Drula E."/>
            <person name="Henrissat B."/>
            <person name="Hsieh H.M."/>
            <person name="Youens-Clark K."/>
            <person name="Lutzoni F."/>
            <person name="Miadlikowska J."/>
            <person name="Eastwood D.C."/>
            <person name="Hamelin R.C."/>
            <person name="Grigoriev I.V."/>
            <person name="U'Ren J.M."/>
        </authorList>
    </citation>
    <scope>NUCLEOTIDE SEQUENCE [LARGE SCALE GENOMIC DNA]</scope>
    <source>
        <strain evidence="1 2">ER1909</strain>
    </source>
</reference>
<keyword evidence="2" id="KW-1185">Reference proteome</keyword>
<proteinExistence type="predicted"/>
<protein>
    <submittedName>
        <fullName evidence="1">Uncharacterized protein</fullName>
    </submittedName>
</protein>
<evidence type="ECO:0000313" key="2">
    <source>
        <dbReference type="Proteomes" id="UP001497680"/>
    </source>
</evidence>
<sequence>MGEKHKLAIEVLESLVAEGKSFIILCETTIDSPQTGSEARNLWWQQLDDARDELRTNEAKLAAAKHKLTMRRIKENGRKRARQAAAAAAAGQQTLPRPPPKQIEFFPEPHSDDDQPGGATPTTINDMYQMNNKLAATEPTLRASTSKPSHNIYELERLWAQAGNSRSRKGKKSSKTSRFSEYEVGQCSNDSEGTNRRVVRRKTTPGANCLSRERISVPRTRSKSAPGRLPRPVSPIASARSNVRLPHVDVALIILLRGSMVGRAWKNETGEALHALGMQLEQVEKVSVSVALELLCLLLDEAPIHGRSPYSQRKSLFTEEASIFGSRSGSPDGKYIPTRPPRRLWDIADRSEEHVVDRGPPLRIQARLSATTAANSCEHSSAQGKTHILAYRGLVAQVSRRF</sequence>
<name>A0ACC0DA84_9PEZI</name>
<gene>
    <name evidence="1" type="ORF">F4821DRAFT_256632</name>
</gene>
<evidence type="ECO:0000313" key="1">
    <source>
        <dbReference type="EMBL" id="KAI6089625.1"/>
    </source>
</evidence>
<dbReference type="EMBL" id="MU394294">
    <property type="protein sequence ID" value="KAI6089625.1"/>
    <property type="molecule type" value="Genomic_DNA"/>
</dbReference>
<comment type="caution">
    <text evidence="1">The sequence shown here is derived from an EMBL/GenBank/DDBJ whole genome shotgun (WGS) entry which is preliminary data.</text>
</comment>
<accession>A0ACC0DA84</accession>